<dbReference type="PANTHER" id="PTHR12840:SF1">
    <property type="entry name" value="NADH DEHYDROGENASE [UBIQUINONE] 1 BETA SUBCOMPLEX SUBUNIT 8, MITOCHONDRIAL"/>
    <property type="match status" value="1"/>
</dbReference>
<protein>
    <submittedName>
        <fullName evidence="1">Uncharacterized protein</fullName>
    </submittedName>
</protein>
<dbReference type="AlphaFoldDB" id="A0A6H5HMV2"/>
<dbReference type="InterPro" id="IPR008699">
    <property type="entry name" value="NDUFB8"/>
</dbReference>
<accession>A0A6H5HMV2</accession>
<dbReference type="Pfam" id="PF05821">
    <property type="entry name" value="NDUF_B8"/>
    <property type="match status" value="1"/>
</dbReference>
<reference evidence="1 2" key="1">
    <citation type="submission" date="2020-02" db="EMBL/GenBank/DDBJ databases">
        <authorList>
            <person name="Ferguson B K."/>
        </authorList>
    </citation>
    <scope>NUCLEOTIDE SEQUENCE [LARGE SCALE GENOMIC DNA]</scope>
</reference>
<dbReference type="PANTHER" id="PTHR12840">
    <property type="entry name" value="NADH-UBIQUINONE OXIDOREDUCTASE ASHI SUBUNIT"/>
    <property type="match status" value="1"/>
</dbReference>
<proteinExistence type="predicted"/>
<dbReference type="EMBL" id="CADCXU010032289">
    <property type="protein sequence ID" value="CAB0018219.1"/>
    <property type="molecule type" value="Genomic_DNA"/>
</dbReference>
<evidence type="ECO:0000313" key="2">
    <source>
        <dbReference type="Proteomes" id="UP000479000"/>
    </source>
</evidence>
<name>A0A6H5HMV2_9HEMI</name>
<gene>
    <name evidence="1" type="ORF">NTEN_LOCUS22128</name>
</gene>
<dbReference type="OrthoDB" id="2014058at2759"/>
<sequence>MALLKPSLLFSLARRSIASSQTLSHWNKDWKPGAYPKTEEERIAAAKKYNLLPQEYKPIPNDAAYPAGDYPDLKPYSADGRDPHYPWDYPEYRRNFNEAVPEEFNLYGFDRINVEEKLRYPMWKMLLGFVCIAGGIVVLCDLSEDTFFMPAMPRHMPAPGVTYYHYPSSSSDQH</sequence>
<dbReference type="GO" id="GO:0005739">
    <property type="term" value="C:mitochondrion"/>
    <property type="evidence" value="ECO:0007669"/>
    <property type="project" value="InterPro"/>
</dbReference>
<organism evidence="1 2">
    <name type="scientific">Nesidiocoris tenuis</name>
    <dbReference type="NCBI Taxonomy" id="355587"/>
    <lineage>
        <taxon>Eukaryota</taxon>
        <taxon>Metazoa</taxon>
        <taxon>Ecdysozoa</taxon>
        <taxon>Arthropoda</taxon>
        <taxon>Hexapoda</taxon>
        <taxon>Insecta</taxon>
        <taxon>Pterygota</taxon>
        <taxon>Neoptera</taxon>
        <taxon>Paraneoptera</taxon>
        <taxon>Hemiptera</taxon>
        <taxon>Heteroptera</taxon>
        <taxon>Panheteroptera</taxon>
        <taxon>Cimicomorpha</taxon>
        <taxon>Miridae</taxon>
        <taxon>Dicyphina</taxon>
        <taxon>Nesidiocoris</taxon>
    </lineage>
</organism>
<keyword evidence="2" id="KW-1185">Reference proteome</keyword>
<dbReference type="Proteomes" id="UP000479000">
    <property type="component" value="Unassembled WGS sequence"/>
</dbReference>
<evidence type="ECO:0000313" key="1">
    <source>
        <dbReference type="EMBL" id="CAB0018219.1"/>
    </source>
</evidence>